<keyword evidence="1" id="KW-0812">Transmembrane</keyword>
<feature type="chain" id="PRO_5030135452" evidence="2">
    <location>
        <begin position="28"/>
        <end position="213"/>
    </location>
</feature>
<evidence type="ECO:0000313" key="4">
    <source>
        <dbReference type="Proteomes" id="UP000403266"/>
    </source>
</evidence>
<evidence type="ECO:0000256" key="2">
    <source>
        <dbReference type="SAM" id="SignalP"/>
    </source>
</evidence>
<dbReference type="Pfam" id="PF04955">
    <property type="entry name" value="HupE_UreJ"/>
    <property type="match status" value="1"/>
</dbReference>
<evidence type="ECO:0000256" key="1">
    <source>
        <dbReference type="SAM" id="Phobius"/>
    </source>
</evidence>
<keyword evidence="1" id="KW-0472">Membrane</keyword>
<dbReference type="RefSeq" id="WP_152712194.1">
    <property type="nucleotide sequence ID" value="NZ_VOSJ01000036.1"/>
</dbReference>
<name>A0A5N7MIB4_9HYPH</name>
<proteinExistence type="predicted"/>
<feature type="signal peptide" evidence="2">
    <location>
        <begin position="1"/>
        <end position="27"/>
    </location>
</feature>
<dbReference type="OrthoDB" id="9808192at2"/>
<feature type="transmembrane region" description="Helical" evidence="1">
    <location>
        <begin position="153"/>
        <end position="176"/>
    </location>
</feature>
<dbReference type="EMBL" id="VOSK01000041">
    <property type="protein sequence ID" value="MPR26149.1"/>
    <property type="molecule type" value="Genomic_DNA"/>
</dbReference>
<keyword evidence="1" id="KW-1133">Transmembrane helix</keyword>
<evidence type="ECO:0000313" key="3">
    <source>
        <dbReference type="EMBL" id="MPR26149.1"/>
    </source>
</evidence>
<dbReference type="AlphaFoldDB" id="A0A5N7MIB4"/>
<keyword evidence="4" id="KW-1185">Reference proteome</keyword>
<accession>A0A5N7MIB4</accession>
<dbReference type="Proteomes" id="UP000403266">
    <property type="component" value="Unassembled WGS sequence"/>
</dbReference>
<feature type="transmembrane region" description="Helical" evidence="1">
    <location>
        <begin position="188"/>
        <end position="211"/>
    </location>
</feature>
<gene>
    <name evidence="3" type="ORF">FS320_13150</name>
</gene>
<feature type="transmembrane region" description="Helical" evidence="1">
    <location>
        <begin position="74"/>
        <end position="93"/>
    </location>
</feature>
<organism evidence="3 4">
    <name type="scientific">Microvirga tunisiensis</name>
    <dbReference type="NCBI Taxonomy" id="2108360"/>
    <lineage>
        <taxon>Bacteria</taxon>
        <taxon>Pseudomonadati</taxon>
        <taxon>Pseudomonadota</taxon>
        <taxon>Alphaproteobacteria</taxon>
        <taxon>Hyphomicrobiales</taxon>
        <taxon>Methylobacteriaceae</taxon>
        <taxon>Microvirga</taxon>
    </lineage>
</organism>
<feature type="transmembrane region" description="Helical" evidence="1">
    <location>
        <begin position="43"/>
        <end position="67"/>
    </location>
</feature>
<dbReference type="InterPro" id="IPR007038">
    <property type="entry name" value="HupE_UreJ"/>
</dbReference>
<reference evidence="3 4" key="1">
    <citation type="journal article" date="2019" name="Syst. Appl. Microbiol.">
        <title>Microvirga tunisiensis sp. nov., a root nodule symbiotic bacterium isolated from Lupinus micranthus and L. luteus grown in Northern Tunisia.</title>
        <authorList>
            <person name="Msaddak A."/>
            <person name="Rejili M."/>
            <person name="Duran D."/>
            <person name="Mars M."/>
            <person name="Palacios J.M."/>
            <person name="Ruiz-Argueso T."/>
            <person name="Rey L."/>
            <person name="Imperial J."/>
        </authorList>
    </citation>
    <scope>NUCLEOTIDE SEQUENCE [LARGE SCALE GENOMIC DNA]</scope>
    <source>
        <strain evidence="3 4">Lmie10</strain>
    </source>
</reference>
<protein>
    <submittedName>
        <fullName evidence="3">Urease accessory protein UreJ</fullName>
    </submittedName>
</protein>
<comment type="caution">
    <text evidence="3">The sequence shown here is derived from an EMBL/GenBank/DDBJ whole genome shotgun (WGS) entry which is preliminary data.</text>
</comment>
<keyword evidence="2" id="KW-0732">Signal</keyword>
<sequence>MTAPILPKTRLLALTLAGLVAATPALAHHVMDGQMPSTFVQGLLSGLGHPVIGFDHLAALIGVGLVASRFARGLALPAFWVVAMAAGVGLHLASADLPHAELLVALSVVIIGIAATLRTTLPYAAIAALFAIGGAVHGYALGESIVGAESTPLVAYLIGLIVIQTALTIGIAFAARRFANASLQVPSLQLRLAGLAVTVMGAATLALAFSASA</sequence>